<evidence type="ECO:0000313" key="4">
    <source>
        <dbReference type="Proteomes" id="UP000186851"/>
    </source>
</evidence>
<dbReference type="KEGG" id="oyw:OdinLCB4_005670"/>
<dbReference type="SUPFAM" id="SSF54001">
    <property type="entry name" value="Cysteine proteinases"/>
    <property type="match status" value="1"/>
</dbReference>
<reference evidence="3" key="2">
    <citation type="journal article" date="2022" name="Nat. Microbiol.">
        <title>A closed Candidatus Odinarchaeum chromosome exposes Asgard archaeal viruses.</title>
        <authorList>
            <person name="Tamarit D."/>
            <person name="Caceres E.F."/>
            <person name="Krupovic M."/>
            <person name="Nijland R."/>
            <person name="Eme L."/>
            <person name="Robinson N.P."/>
            <person name="Ettema T.J.G."/>
        </authorList>
    </citation>
    <scope>NUCLEOTIDE SEQUENCE</scope>
    <source>
        <strain evidence="3">LCB_4</strain>
    </source>
</reference>
<dbReference type="Proteomes" id="UP000186851">
    <property type="component" value="Chromosome"/>
</dbReference>
<evidence type="ECO:0000256" key="1">
    <source>
        <dbReference type="SAM" id="Phobius"/>
    </source>
</evidence>
<evidence type="ECO:0000313" key="3">
    <source>
        <dbReference type="EMBL" id="WEU39957.1"/>
    </source>
</evidence>
<evidence type="ECO:0000259" key="2">
    <source>
        <dbReference type="SMART" id="SM00460"/>
    </source>
</evidence>
<organism evidence="3 4">
    <name type="scientific">Odinarchaeota yellowstonii (strain LCB_4)</name>
    <dbReference type="NCBI Taxonomy" id="1841599"/>
    <lineage>
        <taxon>Archaea</taxon>
        <taxon>Promethearchaeati</taxon>
        <taxon>Candidatus Odinarchaeota</taxon>
        <taxon>Candidatus Odinarchaeia</taxon>
        <taxon>Candidatus Odinarchaeales</taxon>
        <taxon>Candidatus Odinarchaeaceae</taxon>
        <taxon>Candidatus Odinarchaeum</taxon>
    </lineage>
</organism>
<dbReference type="Gene3D" id="3.10.620.30">
    <property type="match status" value="1"/>
</dbReference>
<dbReference type="InterPro" id="IPR052901">
    <property type="entry name" value="Bact_TGase-like"/>
</dbReference>
<dbReference type="SUPFAM" id="SSF49373">
    <property type="entry name" value="Invasin/intimin cell-adhesion fragments"/>
    <property type="match status" value="1"/>
</dbReference>
<reference evidence="3" key="1">
    <citation type="journal article" date="2017" name="Nature">
        <title>Asgard archaea illuminate the origin of eukaryotic cellular complexity.</title>
        <authorList>
            <person name="Zaremba-Niedzwiedzka K."/>
            <person name="Caceres E.F."/>
            <person name="Saw J.H."/>
            <person name="Backstrom D."/>
            <person name="Juzokaite L."/>
            <person name="Vancaester E."/>
            <person name="Seitz K.W."/>
            <person name="Anantharaman K."/>
            <person name="Starnawski P."/>
            <person name="Kjeldsen K.U."/>
            <person name="Scott M.B."/>
            <person name="Nunoura T."/>
            <person name="Banfield J.F."/>
            <person name="Schramm A."/>
            <person name="Baker B.J."/>
            <person name="Spang A."/>
            <person name="Ettema T.J.G."/>
        </authorList>
    </citation>
    <scope>NUCLEOTIDE SEQUENCE</scope>
    <source>
        <strain evidence="3">LCB_4</strain>
    </source>
</reference>
<name>A0AAF0IBH1_ODILC</name>
<feature type="domain" description="Transglutaminase-like" evidence="2">
    <location>
        <begin position="320"/>
        <end position="393"/>
    </location>
</feature>
<keyword evidence="1" id="KW-0812">Transmembrane</keyword>
<dbReference type="InterPro" id="IPR002931">
    <property type="entry name" value="Transglutaminase-like"/>
</dbReference>
<protein>
    <recommendedName>
        <fullName evidence="2">Transglutaminase-like domain-containing protein</fullName>
    </recommendedName>
</protein>
<sequence length="1170" mass="130146">MSSTSKLSALLLLALIIGSSIYLYLNQSGFLGYNISQIPYEEIKTQDTRIVFSGSNTETGFDPYAWGDMGEFLANLSYGFYDMLAYPSDLPFTPPINPLLAPLYLPLMQAILFNVTPANPARYWKMTAYDEYSGESWAKTISSTQPLNQVTEGPLIYQVNINITNQLRGETLLPVISPEPLIINGSLNIATSSDLISQSLRSDAYGSAILSLTFSAPSYSSISYQVTFTPIDLASMQANSLPPSYTDEEIRAVYLQLPSPQSIYLESNSRLAAVIEMFRSYAESNSVYDTAVHVLSYLSGNYVFDPFASYPGGLDRVEWFLESGRGTSFDFATAYAIILRCLNISSRLVYGFLPGEQIGDTRVIRGWNVHFWVEVFNPTSTGEDNWIQFDPTPLPGDITDIVGADSQIGDVEYNLILNVQNQSSWTTARGDIFELEVFLTNNTGPMGNTSIEVYDLTENTLITMGLTNQNGLFTYQYSYNSANRIGPHIIYAFPSSLPLIRNYTLIIVDGLTQISLEVSPNPPENVTRGRERVTLTGRIIDDLNNQPIPNQYLSIIFNGVEIGRAVTDNSGYFNYTFTPPLTSIGEATLRVYFNGVFQYYFNGQILQALAPSAESYSDEETIIIVASTTLTTELNRTAVAPGDWIRISGYLTFDNRSGYAAQPVSIYWANSSGTFMLNVVLTEYNGFYYYDYRIPAGIYGEAKIFSVFTSTNPYVLSSFTDPTLYIGEEKITMLSCSPSSLRRNEYTSITGLLTNSSDSPLPGRTVIINFYSTNPVRLTASTTAVTNETGWFSLNYLIPVSFQPGTYIINCSTTSPLVVASEYIYLNVTSSTRVQFEAHPLFIAPGENFSITGLILDDQGAGLTVNLYFYVNSVLQYNLSAINGFFQVITHTLPLGYSHNSVNLTIQFTGSSFYTGSNHTQQLMVFTSVIVYISVDPSLCSPGQGVEFNVTAVDNYGRRVYDRTVNLFLNNTLLTTLYLDTPIKLVEWVIPENTPNGPITVYGVLETNVNSSYSPATLTVQVVGLQLTSEYIIIIVAVVVIICVSLIYFVVKRRVKASRKTVELDISGQITRLQQYIREGKSRESLLFMFNLLEQLISRKYNLKKASYQTIREYAEHVTGKTDINSKALYDIVGLVEKAKYSKLDIAENDLAQAMADFKLLYTQLTGVEF</sequence>
<dbReference type="PANTHER" id="PTHR42736:SF1">
    <property type="entry name" value="PROTEIN-GLUTAMINE GAMMA-GLUTAMYLTRANSFERASE"/>
    <property type="match status" value="1"/>
</dbReference>
<gene>
    <name evidence="3" type="ORF">OdinLCB4_005670</name>
</gene>
<dbReference type="Pfam" id="PF01841">
    <property type="entry name" value="Transglut_core"/>
    <property type="match status" value="1"/>
</dbReference>
<dbReference type="AlphaFoldDB" id="A0AAF0IBH1"/>
<dbReference type="SMART" id="SM00460">
    <property type="entry name" value="TGc"/>
    <property type="match status" value="1"/>
</dbReference>
<dbReference type="InterPro" id="IPR008964">
    <property type="entry name" value="Invasin/intimin_cell_adhesion"/>
</dbReference>
<accession>A0AAF0IBH1</accession>
<dbReference type="PANTHER" id="PTHR42736">
    <property type="entry name" value="PROTEIN-GLUTAMINE GAMMA-GLUTAMYLTRANSFERASE"/>
    <property type="match status" value="1"/>
</dbReference>
<dbReference type="InterPro" id="IPR038765">
    <property type="entry name" value="Papain-like_cys_pep_sf"/>
</dbReference>
<dbReference type="EMBL" id="CP091871">
    <property type="protein sequence ID" value="WEU39957.1"/>
    <property type="molecule type" value="Genomic_DNA"/>
</dbReference>
<keyword evidence="1" id="KW-1133">Transmembrane helix</keyword>
<proteinExistence type="predicted"/>
<feature type="transmembrane region" description="Helical" evidence="1">
    <location>
        <begin position="1031"/>
        <end position="1051"/>
    </location>
</feature>
<keyword evidence="1" id="KW-0472">Membrane</keyword>